<evidence type="ECO:0000313" key="13">
    <source>
        <dbReference type="RefSeq" id="XP_008275785.1"/>
    </source>
</evidence>
<dbReference type="PANTHER" id="PTHR43668">
    <property type="entry name" value="ALLANTOINASE"/>
    <property type="match status" value="1"/>
</dbReference>
<feature type="region of interest" description="Disordered" evidence="10">
    <location>
        <begin position="98"/>
        <end position="188"/>
    </location>
</feature>
<dbReference type="FunFam" id="3.20.20.140:FF:000032">
    <property type="entry name" value="Allantoinase Dal1"/>
    <property type="match status" value="1"/>
</dbReference>
<dbReference type="InterPro" id="IPR017593">
    <property type="entry name" value="Allantoinase"/>
</dbReference>
<keyword evidence="12" id="KW-1185">Reference proteome</keyword>
<evidence type="ECO:0000256" key="9">
    <source>
        <dbReference type="ARBA" id="ARBA00022833"/>
    </source>
</evidence>
<dbReference type="RefSeq" id="XP_008275785.1">
    <property type="nucleotide sequence ID" value="XM_008277563.1"/>
</dbReference>
<dbReference type="AlphaFoldDB" id="A0A9Y4JHG0"/>
<dbReference type="NCBIfam" id="TIGR03178">
    <property type="entry name" value="allantoinase"/>
    <property type="match status" value="1"/>
</dbReference>
<evidence type="ECO:0000313" key="12">
    <source>
        <dbReference type="Proteomes" id="UP000694891"/>
    </source>
</evidence>
<organism evidence="12 13">
    <name type="scientific">Stegastes partitus</name>
    <name type="common">bicolor damselfish</name>
    <dbReference type="NCBI Taxonomy" id="144197"/>
    <lineage>
        <taxon>Eukaryota</taxon>
        <taxon>Metazoa</taxon>
        <taxon>Chordata</taxon>
        <taxon>Craniata</taxon>
        <taxon>Vertebrata</taxon>
        <taxon>Euteleostomi</taxon>
        <taxon>Actinopterygii</taxon>
        <taxon>Neopterygii</taxon>
        <taxon>Teleostei</taxon>
        <taxon>Neoteleostei</taxon>
        <taxon>Acanthomorphata</taxon>
        <taxon>Ovalentaria</taxon>
        <taxon>Pomacentridae</taxon>
        <taxon>Stegastes</taxon>
    </lineage>
</organism>
<evidence type="ECO:0000259" key="11">
    <source>
        <dbReference type="Pfam" id="PF01979"/>
    </source>
</evidence>
<proteinExistence type="inferred from homology"/>
<protein>
    <recommendedName>
        <fullName evidence="6">allantoinase</fullName>
        <ecNumber evidence="6">3.5.2.5</ecNumber>
    </recommendedName>
</protein>
<dbReference type="Pfam" id="PF01979">
    <property type="entry name" value="Amidohydro_1"/>
    <property type="match status" value="1"/>
</dbReference>
<dbReference type="GO" id="GO:0000256">
    <property type="term" value="P:allantoin catabolic process"/>
    <property type="evidence" value="ECO:0007669"/>
    <property type="project" value="InterPro"/>
</dbReference>
<reference evidence="13" key="1">
    <citation type="submission" date="2025-08" db="UniProtKB">
        <authorList>
            <consortium name="RefSeq"/>
        </authorList>
    </citation>
    <scope>IDENTIFICATION</scope>
</reference>
<dbReference type="InterPro" id="IPR011059">
    <property type="entry name" value="Metal-dep_hydrolase_composite"/>
</dbReference>
<gene>
    <name evidence="13" type="primary">LOC103354251</name>
</gene>
<dbReference type="GO" id="GO:0050897">
    <property type="term" value="F:cobalt ion binding"/>
    <property type="evidence" value="ECO:0007669"/>
    <property type="project" value="InterPro"/>
</dbReference>
<evidence type="ECO:0000256" key="4">
    <source>
        <dbReference type="ARBA" id="ARBA00010368"/>
    </source>
</evidence>
<evidence type="ECO:0000256" key="1">
    <source>
        <dbReference type="ARBA" id="ARBA00001756"/>
    </source>
</evidence>
<evidence type="ECO:0000256" key="3">
    <source>
        <dbReference type="ARBA" id="ARBA00004968"/>
    </source>
</evidence>
<dbReference type="GO" id="GO:0006145">
    <property type="term" value="P:purine nucleobase catabolic process"/>
    <property type="evidence" value="ECO:0007669"/>
    <property type="project" value="TreeGrafter"/>
</dbReference>
<accession>A0A9Y4JHG0</accession>
<feature type="compositionally biased region" description="Basic and acidic residues" evidence="10">
    <location>
        <begin position="167"/>
        <end position="177"/>
    </location>
</feature>
<dbReference type="EC" id="3.5.2.5" evidence="6"/>
<evidence type="ECO:0000256" key="5">
    <source>
        <dbReference type="ARBA" id="ARBA00011881"/>
    </source>
</evidence>
<dbReference type="Gene3D" id="3.20.20.140">
    <property type="entry name" value="Metal-dependent hydrolases"/>
    <property type="match status" value="1"/>
</dbReference>
<evidence type="ECO:0000256" key="2">
    <source>
        <dbReference type="ARBA" id="ARBA00001947"/>
    </source>
</evidence>
<evidence type="ECO:0000256" key="7">
    <source>
        <dbReference type="ARBA" id="ARBA00022723"/>
    </source>
</evidence>
<comment type="subunit">
    <text evidence="5">Homotetramer.</text>
</comment>
<dbReference type="InterPro" id="IPR006680">
    <property type="entry name" value="Amidohydro-rel"/>
</dbReference>
<evidence type="ECO:0000256" key="8">
    <source>
        <dbReference type="ARBA" id="ARBA00022801"/>
    </source>
</evidence>
<dbReference type="InterPro" id="IPR032466">
    <property type="entry name" value="Metal_Hydrolase"/>
</dbReference>
<feature type="domain" description="Amidohydrolase-related" evidence="11">
    <location>
        <begin position="255"/>
        <end position="632"/>
    </location>
</feature>
<evidence type="ECO:0000256" key="10">
    <source>
        <dbReference type="SAM" id="MobiDB-lite"/>
    </source>
</evidence>
<keyword evidence="9" id="KW-0862">Zinc</keyword>
<dbReference type="GO" id="GO:0004038">
    <property type="term" value="F:allantoinase activity"/>
    <property type="evidence" value="ECO:0007669"/>
    <property type="project" value="UniProtKB-EC"/>
</dbReference>
<keyword evidence="7" id="KW-0479">Metal-binding</keyword>
<evidence type="ECO:0000256" key="6">
    <source>
        <dbReference type="ARBA" id="ARBA00012863"/>
    </source>
</evidence>
<comment type="catalytic activity">
    <reaction evidence="1">
        <text>(S)-allantoin + H2O = allantoate + H(+)</text>
        <dbReference type="Rhea" id="RHEA:17029"/>
        <dbReference type="ChEBI" id="CHEBI:15377"/>
        <dbReference type="ChEBI" id="CHEBI:15378"/>
        <dbReference type="ChEBI" id="CHEBI:15678"/>
        <dbReference type="ChEBI" id="CHEBI:17536"/>
        <dbReference type="EC" id="3.5.2.5"/>
    </reaction>
</comment>
<comment type="similarity">
    <text evidence="4">Belongs to the metallo-dependent hydrolases superfamily. Allantoinase family.</text>
</comment>
<dbReference type="GO" id="GO:0008270">
    <property type="term" value="F:zinc ion binding"/>
    <property type="evidence" value="ECO:0007669"/>
    <property type="project" value="InterPro"/>
</dbReference>
<dbReference type="PANTHER" id="PTHR43668:SF2">
    <property type="entry name" value="ALLANTOINASE"/>
    <property type="match status" value="1"/>
</dbReference>
<dbReference type="SUPFAM" id="SSF51556">
    <property type="entry name" value="Metallo-dependent hydrolases"/>
    <property type="match status" value="1"/>
</dbReference>
<dbReference type="InterPro" id="IPR050138">
    <property type="entry name" value="DHOase/Allantoinase_Hydrolase"/>
</dbReference>
<dbReference type="SUPFAM" id="SSF51338">
    <property type="entry name" value="Composite domain of metallo-dependent hydrolases"/>
    <property type="match status" value="1"/>
</dbReference>
<comment type="pathway">
    <text evidence="3">Nitrogen metabolism; (S)-allantoin degradation; allantoate from (S)-allantoin: step 1/1.</text>
</comment>
<dbReference type="GO" id="GO:0005737">
    <property type="term" value="C:cytoplasm"/>
    <property type="evidence" value="ECO:0007669"/>
    <property type="project" value="TreeGrafter"/>
</dbReference>
<name>A0A9Y4JHG0_9TELE</name>
<dbReference type="Proteomes" id="UP000694891">
    <property type="component" value="Unplaced"/>
</dbReference>
<keyword evidence="8" id="KW-0378">Hydrolase</keyword>
<sequence length="658" mass="71552">MPAVPSEDYILLKRANKKISDLKEDIRRLSDELQKKDFLLSSFMDVAAKLSSKLASLNMTLQETAFWDPSTCPQPSCSTPSWDSPWVDVVVRGRRRTLGETVSPHRPSLSNHFGALSADDAPVHPASMPAPPASPSPALDLKSTPCRILRDAVTRHSGGGGGCRPDPVVDRSSRSDALHPPSLQSAQAHGVVNGILVPPNHEPARPASSTPSLLSNHGNSEPVLQVTASHIIAPYRPLPSLPPPVATVLDVGDSVVMPGIVDCHVHVNEPGRTSWEGFWTATRAAAAGGVTTIVDMPLNSIPPTTTLGNFHEKLREATGQCFVDTAFWGGVIPGNQLELQPMIQAGVAGFKCFLIHSGVDEFPHVLDYDLHTAMKQLQGTGSVLLFHAEREVQKPTEEAGDPSQYSTFLQSRPDIMETEAIRIVTELCLQYRVRCHIVHLSSAKPLKLIQEARRAGAPLTVETTHHYLSLCAENIPAGATQFKCCPPIRGSINRQQLWSALKAGQIDMVVSDHSPCTPDLKKLDSGDFTQAWGGISSLQFGLPLFWSSASKRGFQLSDVVRLLSRKTAQLCGLDNQKGSLAPGYDADLVIWDPEREFEIQEGHIQHKNKLTPYLGLSLHGAVCATILRGRLVYRDGTFCPEPLGKHLLIPQRTNQAQV</sequence>
<dbReference type="GeneID" id="103354251"/>
<comment type="cofactor">
    <cofactor evidence="2">
        <name>Zn(2+)</name>
        <dbReference type="ChEBI" id="CHEBI:29105"/>
    </cofactor>
</comment>